<dbReference type="Proteomes" id="UP000014227">
    <property type="component" value="Chromosome I"/>
</dbReference>
<dbReference type="HOGENOM" id="CLU_430675_0_0_0"/>
<dbReference type="NCBIfam" id="TIGR03803">
    <property type="entry name" value="Gloeo_Verruco"/>
    <property type="match status" value="6"/>
</dbReference>
<keyword evidence="1" id="KW-0472">Membrane</keyword>
<feature type="transmembrane region" description="Helical" evidence="1">
    <location>
        <begin position="47"/>
        <end position="65"/>
    </location>
</feature>
<dbReference type="AlphaFoldDB" id="S0ESB7"/>
<reference evidence="3" key="1">
    <citation type="submission" date="2013-03" db="EMBL/GenBank/DDBJ databases">
        <title>Genome sequence of Chthonomonas calidirosea, the first sequenced genome from the Armatimonadetes phylum (formally candidate division OP10).</title>
        <authorList>
            <person name="Lee K.C.Y."/>
            <person name="Morgan X.C."/>
            <person name="Dunfield P.F."/>
            <person name="Tamas I."/>
            <person name="Houghton K.M."/>
            <person name="Vyssotski M."/>
            <person name="Ryan J.L.J."/>
            <person name="Lagutin K."/>
            <person name="McDonald I.R."/>
            <person name="Stott M.B."/>
        </authorList>
    </citation>
    <scope>NUCLEOTIDE SEQUENCE [LARGE SCALE GENOMIC DNA]</scope>
    <source>
        <strain evidence="3">DSM 23976 / ICMP 18418 / T49</strain>
    </source>
</reference>
<dbReference type="InterPro" id="IPR022519">
    <property type="entry name" value="Gloeo/Verruco_rpt"/>
</dbReference>
<dbReference type="eggNOG" id="COG3386">
    <property type="taxonomic scope" value="Bacteria"/>
</dbReference>
<evidence type="ECO:0000313" key="2">
    <source>
        <dbReference type="EMBL" id="CCW34111.1"/>
    </source>
</evidence>
<accession>S0ESB7</accession>
<dbReference type="STRING" id="454171.CP488_00883"/>
<gene>
    <name evidence="2" type="ORF">CCALI_00274</name>
</gene>
<proteinExistence type="predicted"/>
<dbReference type="PATRIC" id="fig|1303518.3.peg.278"/>
<dbReference type="SUPFAM" id="SSF63829">
    <property type="entry name" value="Calcium-dependent phosphotriesterase"/>
    <property type="match status" value="1"/>
</dbReference>
<dbReference type="OrthoDB" id="7432613at2"/>
<evidence type="ECO:0008006" key="4">
    <source>
        <dbReference type="Google" id="ProtNLM"/>
    </source>
</evidence>
<evidence type="ECO:0000256" key="1">
    <source>
        <dbReference type="SAM" id="Phobius"/>
    </source>
</evidence>
<keyword evidence="3" id="KW-1185">Reference proteome</keyword>
<protein>
    <recommendedName>
        <fullName evidence="4">IPT/TIG domain-containing protein</fullName>
    </recommendedName>
</protein>
<sequence>MHAQKHSTPRAVGMLANGATPLSAPSEIVVSKERKGISTPQFHLRRTLRLVMGMLAALLLLGLFGQAHRAQAEVPAVTIYEFGSNFDDGYHPTTLLQGKDGKLYGTTEGDSVVGGGTIFRMDLDGSHFQVLHTFDFYAQSMPISLIQGPDGTLYGTAVPLNPYSDYDLGYHGYVFSLNPDGSNFQDLHDFNGDDGDYPDSLVLGNDGLLYGTCRAGGSNGTGTIFALATDGSFFTKLYDFSALYAARQNPDGAAPTHIIQDNYGLLFVTTLEGGNNGNGTIFCCDTEPFDVHFTFYTFSATNASGQNYDGVGPSFILQGQDGYFYGTCYGGGSSSHGTLFRLYPTGSNLTVLHAFSGGPDGDKPVYFLQAADGTLYGTTFQGGATGDGVAYRISPYGTGFQVIHSFDANFSPGSGPGPLIQANDGCLYGECTLGDSSIYGSVYRIGPKIFYILPNVIHIPFIPPPGNPVPPSPPIGPGPVSGGIYMFIVGSGLTQDDIVEWTPSDMPNVRIPIDPIEVSRDGRYLACFIPSTLLTTPGIASVQVYDPDSGLTSLPPDPCYLIGDREPPRLILRFIEIVRRRSPTGAPGAVTIYLQIRNVGPGTAYNVLLNSAQLTDSSNKTFKPLGALPIPLGNMAPNTATFLSLTFPSSVSSGNAMLLVKGSYVTGLGQKGTFGGSAKLKVP</sequence>
<dbReference type="RefSeq" id="WP_016481675.1">
    <property type="nucleotide sequence ID" value="NC_021487.1"/>
</dbReference>
<keyword evidence="1" id="KW-0812">Transmembrane</keyword>
<dbReference type="KEGG" id="ccz:CCALI_00274"/>
<name>S0ESB7_CHTCT</name>
<dbReference type="EMBL" id="HF951689">
    <property type="protein sequence ID" value="CCW34111.1"/>
    <property type="molecule type" value="Genomic_DNA"/>
</dbReference>
<organism evidence="2 3">
    <name type="scientific">Chthonomonas calidirosea (strain DSM 23976 / ICMP 18418 / T49)</name>
    <dbReference type="NCBI Taxonomy" id="1303518"/>
    <lineage>
        <taxon>Bacteria</taxon>
        <taxon>Bacillati</taxon>
        <taxon>Armatimonadota</taxon>
        <taxon>Chthonomonadia</taxon>
        <taxon>Chthonomonadales</taxon>
        <taxon>Chthonomonadaceae</taxon>
        <taxon>Chthonomonas</taxon>
    </lineage>
</organism>
<dbReference type="InParanoid" id="S0ESB7"/>
<evidence type="ECO:0000313" key="3">
    <source>
        <dbReference type="Proteomes" id="UP000014227"/>
    </source>
</evidence>
<keyword evidence="1" id="KW-1133">Transmembrane helix</keyword>